<sequence length="71" mass="8262">MEVALEYERCPDWARMHLRLAEAITAGAGLVAAHRQLLAHDVRLHDSYLSYETRQWTEFLQIHHDHPGRTA</sequence>
<name>A0A9W6RA85_9PSEU</name>
<protein>
    <submittedName>
        <fullName evidence="1">Uncharacterized protein</fullName>
    </submittedName>
</protein>
<accession>A0A9W6RA85</accession>
<comment type="caution">
    <text evidence="1">The sequence shown here is derived from an EMBL/GenBank/DDBJ whole genome shotgun (WGS) entry which is preliminary data.</text>
</comment>
<dbReference type="RefSeq" id="WP_052372458.1">
    <property type="nucleotide sequence ID" value="NZ_BSTI01000021.1"/>
</dbReference>
<evidence type="ECO:0000313" key="1">
    <source>
        <dbReference type="EMBL" id="GLY70270.1"/>
    </source>
</evidence>
<dbReference type="Proteomes" id="UP001165136">
    <property type="component" value="Unassembled WGS sequence"/>
</dbReference>
<dbReference type="EMBL" id="BSTI01000021">
    <property type="protein sequence ID" value="GLY70270.1"/>
    <property type="molecule type" value="Genomic_DNA"/>
</dbReference>
<dbReference type="AlphaFoldDB" id="A0A9W6RA85"/>
<gene>
    <name evidence="1" type="ORF">Atai01_68890</name>
</gene>
<proteinExistence type="predicted"/>
<evidence type="ECO:0000313" key="2">
    <source>
        <dbReference type="Proteomes" id="UP001165136"/>
    </source>
</evidence>
<organism evidence="1 2">
    <name type="scientific">Amycolatopsis taiwanensis</name>
    <dbReference type="NCBI Taxonomy" id="342230"/>
    <lineage>
        <taxon>Bacteria</taxon>
        <taxon>Bacillati</taxon>
        <taxon>Actinomycetota</taxon>
        <taxon>Actinomycetes</taxon>
        <taxon>Pseudonocardiales</taxon>
        <taxon>Pseudonocardiaceae</taxon>
        <taxon>Amycolatopsis</taxon>
    </lineage>
</organism>
<reference evidence="1" key="1">
    <citation type="submission" date="2023-03" db="EMBL/GenBank/DDBJ databases">
        <title>Amycolatopsis taiwanensis NBRC 103393.</title>
        <authorList>
            <person name="Ichikawa N."/>
            <person name="Sato H."/>
            <person name="Tonouchi N."/>
        </authorList>
    </citation>
    <scope>NUCLEOTIDE SEQUENCE</scope>
    <source>
        <strain evidence="1">NBRC 103393</strain>
    </source>
</reference>
<keyword evidence="2" id="KW-1185">Reference proteome</keyword>